<evidence type="ECO:0000259" key="4">
    <source>
        <dbReference type="Pfam" id="PF00443"/>
    </source>
</evidence>
<dbReference type="Pfam" id="PF04781">
    <property type="entry name" value="DUF627"/>
    <property type="match status" value="2"/>
</dbReference>
<feature type="region of interest" description="Disordered" evidence="3">
    <location>
        <begin position="700"/>
        <end position="781"/>
    </location>
</feature>
<feature type="region of interest" description="Disordered" evidence="3">
    <location>
        <begin position="1933"/>
        <end position="1992"/>
    </location>
</feature>
<keyword evidence="1" id="KW-0833">Ubl conjugation pathway</keyword>
<feature type="domain" description="DUF629" evidence="5">
    <location>
        <begin position="1263"/>
        <end position="1724"/>
    </location>
</feature>
<dbReference type="Pfam" id="PF00443">
    <property type="entry name" value="UCH"/>
    <property type="match status" value="2"/>
</dbReference>
<dbReference type="InterPro" id="IPR006866">
    <property type="entry name" value="DUF627_N"/>
</dbReference>
<proteinExistence type="predicted"/>
<feature type="compositionally biased region" description="Basic residues" evidence="3">
    <location>
        <begin position="702"/>
        <end position="712"/>
    </location>
</feature>
<dbReference type="InterPro" id="IPR052398">
    <property type="entry name" value="Ubiquitin_hydrolase_53/54"/>
</dbReference>
<feature type="compositionally biased region" description="Basic and acidic residues" evidence="3">
    <location>
        <begin position="1950"/>
        <end position="1963"/>
    </location>
</feature>
<sequence>MESSSMEYTSAEGEKAKKRYDNAIALVASGDYIKAFEIFDDVISVFPEEHRNSFHIRVQQANIFLLLVDKALSKDVEITYFLGAIGCVSEDVRVTLLRTRLLRTLGMALDSVFYFKKCIRSGKQGLAAAEAKNKTEIERLIKEAELMIDESKTSPTIAHYWPKFSDSKDSQEPRCEDRVGDELRSYWMGLDVKIKRDFMKVSVEKLRSFVKGVHTKVGVDVLKNVLDVAREHKKWRVWVCRTKCDKVCSSAEECRTHLEQKHAAVFKPSSEEDVVMRIGVNWAKKIQGGTWEPVRTVAAVEMIKAELEYVKDFTSTSRKKGWSNEWPVAADEERSGLLKEIKLLLVSLCNHQILSCSIRDWVMSFPVKHLRKLGVSEESIIDCRLVESPQSICFLGRDELKQIRGFLQKIKCERHDGTDHVGRAVDSLLDRIRIKENIDIDVDAQFSLLLLDKRLLKRNNDPFDDDREIKFIDKPDSHYDEAQVKGDDIISWLGESSSVDKSFPGPIRKHNLVIWVAVLRALQFTCRTLGTKYAKKKQVLDYEQALTVVENLCMSEDERNSYASLLCDRFEERVPENSHTAKLFLCAVRDVLEGGLHLTFDIPDLEDCLNLIRERSKSLSNDTVLKSIKLQKSAVTEKVLLIDARILLIDNSRIRLLNNLTSLSAFDNRSYMLYFLKPFLLSDIGCKLKADLLLKEETKSQTKNKTKTKSTKMPKPDAAEADHLFKEDNKSHGKKKKTSTSMSTPVDKLEHKPSVDLEPGGTSQSPKTMEPEDTLTTEKGPLEISSTNDIQEEATKVDRDDMQNMPGEDSVSGNLESALGGAATRYNSALDMTLKALMNINVLKEDLKRNKQPFHGNLEEEQVLPALQSLFTAVVSEEIKTEGVYCLILRDLLVSLEQVNSMSSSAAEVLVTILESWHCWKNSERESLVDRLFTLEENERMSCRKCRRMPNYPEQCYYGIVMASDSIRDFKRAFRKMKFVDVLKVLRMEYKMLCDIKSGGCGTTNFVHHVISRCPPIFIIEWEKNETEKEISETTKALEWEIDISRLYEGLEPNTNYRLVSMVGYGEEEREHICMAYEKNRWVNLRRESLAGEVVGNSWKNVVRFCGERKVQPVILKAARNLESTVTMTDEEVMKHFEKAKLLNEKGDYIKALELLDDLISVYREDKNQTFLHFGQGDFCARLFHLLARSLGSALYYKKTLRRAKHKLSLSSVPQPDDNKVRDEFSLENFPRDGLSQIRSIRKYAPPPEVCDSKKGEDRVGGELRSYWMGLDVKVKRDFMKVSVERVRRFVKGVHKSKGVDVLKHVMAIAREHKKWRVWVCRTKCDKVCFSAEECRTHLEEKHAANLEKDVVMRIGINWAYKIQHGRWEPVDTVAAVEMIKTQLEDVKAFTTRSRKKGWSDQWPLATADEERSDLLKEVKLLLVSLCEHQILSCSIRDWVMSFPVKHLRKLEVSEESIKDCRIVETPQSICFLERDELKQIRGFLKKIKCERHDGTDHVGRAVDSLLDRIRIKESIEFDEKFSLLFLDKSLLKSNNALSDDDDYEGKIKLIKDPDVHYAKAQAQGDDIISWLGDHSSVDKSFPGPIREHNLVIWVAVLRALQYTCKTLGTKYAKKEHVLEYEAALLVVENLCDERRKTVQEDQWNSYASLLCDRFEDRVHENPLTAKLFLCAVRDVFEGGLHLTFDIADLEDCMNLIRERSKSLSNDKVLKSIELLKSMVTEKVLRIDAKILLTDNSRIRLLDKLTRLSAYDNRSYMLYFLKPFLLNEIVIMKSKVKSDAAEADLLLKEGKKSLKEENKSQAKKTRKDKNIKINSTSVVTPVDKTVEHESSVKLEPEEHSKEPERGGLETSSNTDIQVEATAVDCDDMQLEPALEGAAARYNSALDMTLKNEIVNMEFNAKSDAAEADLHGQQITSTISVGFTLSKTFSYMSSKPSVDLQPGGISQSAKTMEEDSMETKDTLGSEKGPLETSSNNDIQEEATKVDRDDMQNMPGEDSVSGNLESALGGAATRYNSALDMTLKALVNVNVLKEQVVKYNKQPVPDNLGEQVLCALQSLFTSVVSEEIKTEGAYTLILRDLLVSLEEVDSMSSGAAEVLVPILEYWHCWKNSERDSLVDRLFTLEENERMSCRKCGRSPNYPEQSSYGIVVASDSIRNVKCAFGDIKFVDILKVTRMEYKMLCDIKTGGCGTTNFVHHVISRCPPIFIIEWEKSETEKEISETTKALEWEIDISRLYEGLEPNTNYRLVSMVGYGDEDEEHICMAYEKNQWVNLRRESLAGEVVGNNWKNVVTFCGERKVRPVILLYEAV</sequence>
<dbReference type="PANTHER" id="PTHR22975:SF32">
    <property type="entry name" value="C2H2-TYPE DOMAIN-CONTAINING PROTEIN"/>
    <property type="match status" value="1"/>
</dbReference>
<feature type="domain" description="DUF627" evidence="6">
    <location>
        <begin position="23"/>
        <end position="128"/>
    </location>
</feature>
<evidence type="ECO:0000256" key="3">
    <source>
        <dbReference type="SAM" id="MobiDB-lite"/>
    </source>
</evidence>
<protein>
    <submittedName>
        <fullName evidence="7">Uncharacterized protein</fullName>
    </submittedName>
</protein>
<gene>
    <name evidence="7" type="ORF">HID58_049775</name>
</gene>
<keyword evidence="8" id="KW-1185">Reference proteome</keyword>
<dbReference type="Gene3D" id="3.90.70.10">
    <property type="entry name" value="Cysteine proteinases"/>
    <property type="match status" value="1"/>
</dbReference>
<feature type="domain" description="DUF629" evidence="5">
    <location>
        <begin position="182"/>
        <end position="639"/>
    </location>
</feature>
<evidence type="ECO:0000259" key="6">
    <source>
        <dbReference type="Pfam" id="PF04781"/>
    </source>
</evidence>
<accession>A0ABQ8B5Y0</accession>
<evidence type="ECO:0000313" key="8">
    <source>
        <dbReference type="Proteomes" id="UP000824890"/>
    </source>
</evidence>
<name>A0ABQ8B5Y0_BRANA</name>
<feature type="domain" description="Peptidase C19 ubiquitin carboxyl-terminal hydrolase" evidence="4">
    <location>
        <begin position="2008"/>
        <end position="2282"/>
    </location>
</feature>
<feature type="compositionally biased region" description="Basic and acidic residues" evidence="3">
    <location>
        <begin position="1980"/>
        <end position="1989"/>
    </location>
</feature>
<dbReference type="EMBL" id="JAGKQM010000012">
    <property type="protein sequence ID" value="KAH0900207.1"/>
    <property type="molecule type" value="Genomic_DNA"/>
</dbReference>
<evidence type="ECO:0000256" key="2">
    <source>
        <dbReference type="ARBA" id="ARBA00022801"/>
    </source>
</evidence>
<dbReference type="InterPro" id="IPR001394">
    <property type="entry name" value="Peptidase_C19_UCH"/>
</dbReference>
<feature type="compositionally biased region" description="Basic and acidic residues" evidence="3">
    <location>
        <begin position="714"/>
        <end position="731"/>
    </location>
</feature>
<dbReference type="Pfam" id="PF04780">
    <property type="entry name" value="DUF629"/>
    <property type="match status" value="2"/>
</dbReference>
<reference evidence="7 8" key="1">
    <citation type="submission" date="2021-05" db="EMBL/GenBank/DDBJ databases">
        <title>Genome Assembly of Synthetic Allotetraploid Brassica napus Reveals Homoeologous Exchanges between Subgenomes.</title>
        <authorList>
            <person name="Davis J.T."/>
        </authorList>
    </citation>
    <scope>NUCLEOTIDE SEQUENCE [LARGE SCALE GENOMIC DNA]</scope>
    <source>
        <strain evidence="8">cv. Da-Ae</strain>
        <tissue evidence="7">Seedling</tissue>
    </source>
</reference>
<evidence type="ECO:0000313" key="7">
    <source>
        <dbReference type="EMBL" id="KAH0900207.1"/>
    </source>
</evidence>
<feature type="domain" description="Peptidase C19 ubiquitin carboxyl-terminal hydrolase" evidence="4">
    <location>
        <begin position="821"/>
        <end position="1091"/>
    </location>
</feature>
<feature type="compositionally biased region" description="Basic and acidic residues" evidence="3">
    <location>
        <begin position="1824"/>
        <end position="1847"/>
    </location>
</feature>
<evidence type="ECO:0000256" key="1">
    <source>
        <dbReference type="ARBA" id="ARBA00022786"/>
    </source>
</evidence>
<dbReference type="Proteomes" id="UP000824890">
    <property type="component" value="Unassembled WGS sequence"/>
</dbReference>
<dbReference type="PANTHER" id="PTHR22975">
    <property type="entry name" value="UBIQUITIN SPECIFIC PROTEINASE"/>
    <property type="match status" value="1"/>
</dbReference>
<organism evidence="7 8">
    <name type="scientific">Brassica napus</name>
    <name type="common">Rape</name>
    <dbReference type="NCBI Taxonomy" id="3708"/>
    <lineage>
        <taxon>Eukaryota</taxon>
        <taxon>Viridiplantae</taxon>
        <taxon>Streptophyta</taxon>
        <taxon>Embryophyta</taxon>
        <taxon>Tracheophyta</taxon>
        <taxon>Spermatophyta</taxon>
        <taxon>Magnoliopsida</taxon>
        <taxon>eudicotyledons</taxon>
        <taxon>Gunneridae</taxon>
        <taxon>Pentapetalae</taxon>
        <taxon>rosids</taxon>
        <taxon>malvids</taxon>
        <taxon>Brassicales</taxon>
        <taxon>Brassicaceae</taxon>
        <taxon>Brassiceae</taxon>
        <taxon>Brassica</taxon>
    </lineage>
</organism>
<dbReference type="InterPro" id="IPR006865">
    <property type="entry name" value="DUF629"/>
</dbReference>
<feature type="domain" description="DUF627" evidence="6">
    <location>
        <begin position="1140"/>
        <end position="1180"/>
    </location>
</feature>
<evidence type="ECO:0000259" key="5">
    <source>
        <dbReference type="Pfam" id="PF04780"/>
    </source>
</evidence>
<comment type="caution">
    <text evidence="7">The sequence shown here is derived from an EMBL/GenBank/DDBJ whole genome shotgun (WGS) entry which is preliminary data.</text>
</comment>
<feature type="region of interest" description="Disordered" evidence="3">
    <location>
        <begin position="1794"/>
        <end position="1852"/>
    </location>
</feature>
<keyword evidence="2" id="KW-0378">Hydrolase</keyword>